<name>A0A948RU14_UNCEI</name>
<protein>
    <recommendedName>
        <fullName evidence="4">DUF3570 domain-containing protein</fullName>
    </recommendedName>
</protein>
<organism evidence="2 3">
    <name type="scientific">Eiseniibacteriota bacterium</name>
    <dbReference type="NCBI Taxonomy" id="2212470"/>
    <lineage>
        <taxon>Bacteria</taxon>
        <taxon>Candidatus Eiseniibacteriota</taxon>
    </lineage>
</organism>
<dbReference type="Proteomes" id="UP000777784">
    <property type="component" value="Unassembled WGS sequence"/>
</dbReference>
<evidence type="ECO:0000313" key="3">
    <source>
        <dbReference type="Proteomes" id="UP000777784"/>
    </source>
</evidence>
<accession>A0A948RU14</accession>
<evidence type="ECO:0000313" key="2">
    <source>
        <dbReference type="EMBL" id="MBU2689971.1"/>
    </source>
</evidence>
<reference evidence="2" key="1">
    <citation type="submission" date="2021-05" db="EMBL/GenBank/DDBJ databases">
        <title>Energy efficiency and biological interactions define the core microbiome of deep oligotrophic groundwater.</title>
        <authorList>
            <person name="Mehrshad M."/>
            <person name="Lopez-Fernandez M."/>
            <person name="Bell E."/>
            <person name="Bernier-Latmani R."/>
            <person name="Bertilsson S."/>
            <person name="Dopson M."/>
        </authorList>
    </citation>
    <scope>NUCLEOTIDE SEQUENCE</scope>
    <source>
        <strain evidence="2">Modern_marine.mb.64</strain>
    </source>
</reference>
<feature type="chain" id="PRO_5037245849" description="DUF3570 domain-containing protein" evidence="1">
    <location>
        <begin position="19"/>
        <end position="561"/>
    </location>
</feature>
<evidence type="ECO:0008006" key="4">
    <source>
        <dbReference type="Google" id="ProtNLM"/>
    </source>
</evidence>
<dbReference type="AlphaFoldDB" id="A0A948RU14"/>
<feature type="signal peptide" evidence="1">
    <location>
        <begin position="1"/>
        <end position="18"/>
    </location>
</feature>
<keyword evidence="1" id="KW-0732">Signal</keyword>
<evidence type="ECO:0000256" key="1">
    <source>
        <dbReference type="SAM" id="SignalP"/>
    </source>
</evidence>
<gene>
    <name evidence="2" type="ORF">KJ970_03525</name>
</gene>
<proteinExistence type="predicted"/>
<comment type="caution">
    <text evidence="2">The sequence shown here is derived from an EMBL/GenBank/DDBJ whole genome shotgun (WGS) entry which is preliminary data.</text>
</comment>
<dbReference type="EMBL" id="JAHJDP010000022">
    <property type="protein sequence ID" value="MBU2689971.1"/>
    <property type="molecule type" value="Genomic_DNA"/>
</dbReference>
<sequence>MHKSLTFIFFLLPAAAFANPSFTVGSNPYETIFAYPHDILKWPDRGVFVYANPQNLPWQGDVTDITKRPSETYTNNYQNVEFAPPQGYEGDPKSVHSWMRVSSYIYQRQTTVGGLTSTRYGKFLVELGRTTMDMELRSDGVGRASESSGETASYYMVPFQGETNGARADYDLKLIYANELFNDPFGFKVHYTKKTSERPDGYIKFTRGGVTYDTPHLTWGWATTGCNHIFGYSHINTDAFYLSDYTVYQGHELDLQASFEHEGNYKTGIRYRSHVEEGDNYRWSYDEGSEVEGDYHVDELWRDRNGERLIRAYSKVTLCEHGSAKGGVLFFLQHGSHSKTAVNKLVESDPDWEESKKEIAVEANPFLNYELRGGYLDFGLLLEYTHSGMENTQMRWNSVSHSEQPGVLWSTDPYMGWSPSWESYSKGSEWFFATGFETGSSIGVYRRLSILSKLTILKKFTHEEKIYGNSEIPEGGMSYKFYQTHHRNNYRNETWMTGGVGLSFGRGPIQTFLTLQLPLAYLITQTTELSNNDEKLFSHEMKNMWQVQQPTSARLLFVYAF</sequence>